<dbReference type="GO" id="GO:0016706">
    <property type="term" value="F:2-oxoglutarate-dependent dioxygenase activity"/>
    <property type="evidence" value="ECO:0007669"/>
    <property type="project" value="UniProtKB-ARBA"/>
</dbReference>
<dbReference type="Proteomes" id="UP000066487">
    <property type="component" value="Chromosome"/>
</dbReference>
<evidence type="ECO:0000256" key="1">
    <source>
        <dbReference type="ARBA" id="ARBA00001954"/>
    </source>
</evidence>
<dbReference type="Gene3D" id="3.60.130.10">
    <property type="entry name" value="Clavaminate synthase-like"/>
    <property type="match status" value="1"/>
</dbReference>
<sequence length="289" mass="32707">MTQSTYQASVITDRAYALSADTAAVFEELSNAGVIIFRNCIQSLDEFGAFVKKHSSRLSLDPGRVIAKGVAQLVDAGTDAVGLHCENGNAPIWPDLTWFFCEIAPTKGSQTTLCDGVKVYQELSEEARQRFESNRIRYRRTVTGEKWRKIVSYYKPEIQQLEDARFEHLNEIIGQDPNTRMEYNPSTDCVAYAYSVPACQTSSFCEHPAFANSILGPSFNYEKPVIDFENGEEIPADLLAEITEVTERNTHTVGWQDLDLVMIDNRRVMHGRQAIIDDQRRIFNALSYR</sequence>
<protein>
    <submittedName>
        <fullName evidence="5">Taurine catabolism dioxygenase TauD</fullName>
    </submittedName>
</protein>
<dbReference type="Pfam" id="PF02668">
    <property type="entry name" value="TauD"/>
    <property type="match status" value="1"/>
</dbReference>
<dbReference type="AlphaFoldDB" id="A0A0N9WJW9"/>
<dbReference type="PANTHER" id="PTHR10696">
    <property type="entry name" value="GAMMA-BUTYROBETAINE HYDROXYLASE-RELATED"/>
    <property type="match status" value="1"/>
</dbReference>
<keyword evidence="2" id="KW-0560">Oxidoreductase</keyword>
<evidence type="ECO:0000256" key="2">
    <source>
        <dbReference type="ARBA" id="ARBA00023002"/>
    </source>
</evidence>
<evidence type="ECO:0000256" key="3">
    <source>
        <dbReference type="ARBA" id="ARBA00023194"/>
    </source>
</evidence>
<dbReference type="SUPFAM" id="SSF51197">
    <property type="entry name" value="Clavaminate synthase-like"/>
    <property type="match status" value="1"/>
</dbReference>
<dbReference type="PANTHER" id="PTHR10696:SF56">
    <property type="entry name" value="TAUD_TFDA-LIKE DOMAIN-CONTAINING PROTEIN"/>
    <property type="match status" value="1"/>
</dbReference>
<accession>A0A0N9WJW9</accession>
<dbReference type="EMBL" id="CP012830">
    <property type="protein sequence ID" value="ALI02837.1"/>
    <property type="molecule type" value="Genomic_DNA"/>
</dbReference>
<reference evidence="5 6" key="2">
    <citation type="journal article" date="2018" name="Nature">
        <title>Mutant phenotypes for thousands of bacterial genes of unknown function.</title>
        <authorList>
            <person name="Price M.N."/>
            <person name="Wetmore K.M."/>
            <person name="Waters R.J."/>
            <person name="Callaghan M."/>
            <person name="Ray J."/>
            <person name="Liu H."/>
            <person name="Kuehl J.V."/>
            <person name="Melnyk R.A."/>
            <person name="Lamson J.S."/>
            <person name="Suh Y."/>
            <person name="Carlson H.K."/>
            <person name="Esquivel Z."/>
            <person name="Sadeeshkumar H."/>
            <person name="Chakraborty R."/>
            <person name="Zane G.M."/>
            <person name="Rubin B.E."/>
            <person name="Wall J.D."/>
            <person name="Visel A."/>
            <person name="Bristow J."/>
            <person name="Blow M.J."/>
            <person name="Arkin A.P."/>
            <person name="Deutschbauer A.M."/>
        </authorList>
    </citation>
    <scope>NUCLEOTIDE SEQUENCE [LARGE SCALE GENOMIC DNA]</scope>
    <source>
        <strain evidence="5 6">FW300-N2E3</strain>
    </source>
</reference>
<evidence type="ECO:0000313" key="6">
    <source>
        <dbReference type="Proteomes" id="UP000066487"/>
    </source>
</evidence>
<dbReference type="InterPro" id="IPR003819">
    <property type="entry name" value="TauD/TfdA-like"/>
</dbReference>
<dbReference type="RefSeq" id="WP_054596129.1">
    <property type="nucleotide sequence ID" value="NZ_CP012830.1"/>
</dbReference>
<dbReference type="OrthoDB" id="9769888at2"/>
<name>A0A0N9WJW9_PSEFL</name>
<dbReference type="InterPro" id="IPR050411">
    <property type="entry name" value="AlphaKG_dependent_hydroxylases"/>
</dbReference>
<comment type="cofactor">
    <cofactor evidence="1">
        <name>Fe(2+)</name>
        <dbReference type="ChEBI" id="CHEBI:29033"/>
    </cofactor>
</comment>
<evidence type="ECO:0000259" key="4">
    <source>
        <dbReference type="Pfam" id="PF02668"/>
    </source>
</evidence>
<reference evidence="6" key="1">
    <citation type="submission" date="2015-09" db="EMBL/GenBank/DDBJ databases">
        <title>Whole genome sequence of Pseudomonas fluorescens FW300-N2E3.</title>
        <authorList>
            <person name="Ray J."/>
            <person name="Melnyk R."/>
            <person name="Deutschbauer A."/>
        </authorList>
    </citation>
    <scope>NUCLEOTIDE SEQUENCE [LARGE SCALE GENOMIC DNA]</scope>
    <source>
        <strain evidence="6">FW300-N2E3</strain>
    </source>
</reference>
<keyword evidence="3" id="KW-0045">Antibiotic biosynthesis</keyword>
<organism evidence="5 6">
    <name type="scientific">Pseudomonas fluorescens</name>
    <dbReference type="NCBI Taxonomy" id="294"/>
    <lineage>
        <taxon>Bacteria</taxon>
        <taxon>Pseudomonadati</taxon>
        <taxon>Pseudomonadota</taxon>
        <taxon>Gammaproteobacteria</taxon>
        <taxon>Pseudomonadales</taxon>
        <taxon>Pseudomonadaceae</taxon>
        <taxon>Pseudomonas</taxon>
    </lineage>
</organism>
<evidence type="ECO:0000313" key="5">
    <source>
        <dbReference type="EMBL" id="ALI02837.1"/>
    </source>
</evidence>
<dbReference type="InterPro" id="IPR042098">
    <property type="entry name" value="TauD-like_sf"/>
</dbReference>
<gene>
    <name evidence="5" type="ORF">AO353_17765</name>
</gene>
<keyword evidence="5" id="KW-0223">Dioxygenase</keyword>
<feature type="domain" description="TauD/TfdA-like" evidence="4">
    <location>
        <begin position="16"/>
        <end position="283"/>
    </location>
</feature>
<dbReference type="GO" id="GO:0017000">
    <property type="term" value="P:antibiotic biosynthetic process"/>
    <property type="evidence" value="ECO:0007669"/>
    <property type="project" value="UniProtKB-KW"/>
</dbReference>
<proteinExistence type="predicted"/>